<accession>A0A438EUB3</accession>
<organism evidence="2 3">
    <name type="scientific">Vitis vinifera</name>
    <name type="common">Grape</name>
    <dbReference type="NCBI Taxonomy" id="29760"/>
    <lineage>
        <taxon>Eukaryota</taxon>
        <taxon>Viridiplantae</taxon>
        <taxon>Streptophyta</taxon>
        <taxon>Embryophyta</taxon>
        <taxon>Tracheophyta</taxon>
        <taxon>Spermatophyta</taxon>
        <taxon>Magnoliopsida</taxon>
        <taxon>eudicotyledons</taxon>
        <taxon>Gunneridae</taxon>
        <taxon>Pentapetalae</taxon>
        <taxon>rosids</taxon>
        <taxon>Vitales</taxon>
        <taxon>Vitaceae</taxon>
        <taxon>Viteae</taxon>
        <taxon>Vitis</taxon>
    </lineage>
</organism>
<evidence type="ECO:0000313" key="3">
    <source>
        <dbReference type="Proteomes" id="UP000288805"/>
    </source>
</evidence>
<feature type="region of interest" description="Disordered" evidence="1">
    <location>
        <begin position="84"/>
        <end position="115"/>
    </location>
</feature>
<dbReference type="Proteomes" id="UP000288805">
    <property type="component" value="Unassembled WGS sequence"/>
</dbReference>
<evidence type="ECO:0000313" key="2">
    <source>
        <dbReference type="EMBL" id="RVW51284.1"/>
    </source>
</evidence>
<comment type="caution">
    <text evidence="2">The sequence shown here is derived from an EMBL/GenBank/DDBJ whole genome shotgun (WGS) entry which is preliminary data.</text>
</comment>
<gene>
    <name evidence="2" type="ORF">CK203_075442</name>
</gene>
<proteinExistence type="predicted"/>
<feature type="compositionally biased region" description="Basic and acidic residues" evidence="1">
    <location>
        <begin position="102"/>
        <end position="115"/>
    </location>
</feature>
<evidence type="ECO:0000256" key="1">
    <source>
        <dbReference type="SAM" id="MobiDB-lite"/>
    </source>
</evidence>
<dbReference type="EMBL" id="QGNW01001184">
    <property type="protein sequence ID" value="RVW51284.1"/>
    <property type="molecule type" value="Genomic_DNA"/>
</dbReference>
<reference evidence="2 3" key="1">
    <citation type="journal article" date="2018" name="PLoS Genet.">
        <title>Population sequencing reveals clonal diversity and ancestral inbreeding in the grapevine cultivar Chardonnay.</title>
        <authorList>
            <person name="Roach M.J."/>
            <person name="Johnson D.L."/>
            <person name="Bohlmann J."/>
            <person name="van Vuuren H.J."/>
            <person name="Jones S.J."/>
            <person name="Pretorius I.S."/>
            <person name="Schmidt S.A."/>
            <person name="Borneman A.R."/>
        </authorList>
    </citation>
    <scope>NUCLEOTIDE SEQUENCE [LARGE SCALE GENOMIC DNA]</scope>
    <source>
        <strain evidence="3">cv. Chardonnay</strain>
        <tissue evidence="2">Leaf</tissue>
    </source>
</reference>
<dbReference type="AlphaFoldDB" id="A0A438EUB3"/>
<protein>
    <submittedName>
        <fullName evidence="2">Uncharacterized protein</fullName>
    </submittedName>
</protein>
<name>A0A438EUB3_VITVI</name>
<sequence>MGTGNPSGPNPNFQYRNPNQQQYVQRNVGQSYQLFQQQNQQQWLRRNHAGADSAMDEVEKTVQSEAVDFQRNVGQSYQQFQQQNQQQWLRRNHAGADSAVDEVEKTVQSEAVDSR</sequence>